<evidence type="ECO:0000256" key="2">
    <source>
        <dbReference type="SAM" id="Phobius"/>
    </source>
</evidence>
<name>A0ABD0KKF3_9CAEN</name>
<comment type="caution">
    <text evidence="3">The sequence shown here is derived from an EMBL/GenBank/DDBJ whole genome shotgun (WGS) entry which is preliminary data.</text>
</comment>
<feature type="transmembrane region" description="Helical" evidence="2">
    <location>
        <begin position="391"/>
        <end position="415"/>
    </location>
</feature>
<feature type="compositionally biased region" description="Basic and acidic residues" evidence="1">
    <location>
        <begin position="194"/>
        <end position="203"/>
    </location>
</feature>
<organism evidence="3 4">
    <name type="scientific">Batillaria attramentaria</name>
    <dbReference type="NCBI Taxonomy" id="370345"/>
    <lineage>
        <taxon>Eukaryota</taxon>
        <taxon>Metazoa</taxon>
        <taxon>Spiralia</taxon>
        <taxon>Lophotrochozoa</taxon>
        <taxon>Mollusca</taxon>
        <taxon>Gastropoda</taxon>
        <taxon>Caenogastropoda</taxon>
        <taxon>Sorbeoconcha</taxon>
        <taxon>Cerithioidea</taxon>
        <taxon>Batillariidae</taxon>
        <taxon>Batillaria</taxon>
    </lineage>
</organism>
<evidence type="ECO:0000256" key="1">
    <source>
        <dbReference type="SAM" id="MobiDB-lite"/>
    </source>
</evidence>
<keyword evidence="2" id="KW-0812">Transmembrane</keyword>
<dbReference type="EMBL" id="JACVVK020000164">
    <property type="protein sequence ID" value="KAK7487452.1"/>
    <property type="molecule type" value="Genomic_DNA"/>
</dbReference>
<sequence>MSLNKNKPLFPEKTPTACPTTHVETFGHQPLMENVGGEQGTSQRSPKPVSHSSASVSQKEIEINIPSESQPEASEIRVSVSSEMKHEDLNQIYENRDSITDTELRSNSCVMGLTESSGDKDKSRHISSITLRGTGNVKSYESVDHHGNPKTQGHPGKVKSDQCVYQVFVDDSVSTDNVQHQSVKTSFRSDTSMDHVNLEDRPRPTCAGPQGNARDVPRYQYSPYVYESIRLAEERVYEPVTVPNNRNPRYKHHPMHLSSSSASSEDPNRTRPSSTKSVLPQEHRLEREVPKIEIPTLTALESVDDSRRKPRSFHSATCDKPSTIFSSESLVPRNTLFPWSRVLWSARKQPTSEGSTLDSLVKAKELSLQNKNQNRTSPYMQAKEDSNAQCLVFTFTGVTLAVITMATILAFTLPWQQNSFPERQKPVIYQQYGLEVHEVKLSISENVTKGERAVVNCTAKVSLHFDVSEYLSHPVKRMFISRLSDGGDSDTLVESAPRPTALSHGYSGIHATGTNLARAKNELKLGMRIDKVTCELAGQYTCRITISKHHNGTKVLKSPVQNFTVQNCS</sequence>
<keyword evidence="2" id="KW-0472">Membrane</keyword>
<dbReference type="AlphaFoldDB" id="A0ABD0KKF3"/>
<evidence type="ECO:0000313" key="4">
    <source>
        <dbReference type="Proteomes" id="UP001519460"/>
    </source>
</evidence>
<dbReference type="Proteomes" id="UP001519460">
    <property type="component" value="Unassembled WGS sequence"/>
</dbReference>
<evidence type="ECO:0000313" key="3">
    <source>
        <dbReference type="EMBL" id="KAK7487452.1"/>
    </source>
</evidence>
<feature type="region of interest" description="Disordered" evidence="1">
    <location>
        <begin position="194"/>
        <end position="216"/>
    </location>
</feature>
<keyword evidence="4" id="KW-1185">Reference proteome</keyword>
<feature type="region of interest" description="Disordered" evidence="1">
    <location>
        <begin position="240"/>
        <end position="291"/>
    </location>
</feature>
<accession>A0ABD0KKF3</accession>
<feature type="compositionally biased region" description="Basic and acidic residues" evidence="1">
    <location>
        <begin position="281"/>
        <end position="291"/>
    </location>
</feature>
<protein>
    <submittedName>
        <fullName evidence="3">Uncharacterized protein</fullName>
    </submittedName>
</protein>
<gene>
    <name evidence="3" type="ORF">BaRGS_00021293</name>
</gene>
<proteinExistence type="predicted"/>
<feature type="region of interest" description="Disordered" evidence="1">
    <location>
        <begin position="1"/>
        <end position="77"/>
    </location>
</feature>
<keyword evidence="2" id="KW-1133">Transmembrane helix</keyword>
<feature type="compositionally biased region" description="Polar residues" evidence="1">
    <location>
        <begin position="40"/>
        <end position="58"/>
    </location>
</feature>
<reference evidence="3 4" key="1">
    <citation type="journal article" date="2023" name="Sci. Data">
        <title>Genome assembly of the Korean intertidal mud-creeper Batillaria attramentaria.</title>
        <authorList>
            <person name="Patra A.K."/>
            <person name="Ho P.T."/>
            <person name="Jun S."/>
            <person name="Lee S.J."/>
            <person name="Kim Y."/>
            <person name="Won Y.J."/>
        </authorList>
    </citation>
    <scope>NUCLEOTIDE SEQUENCE [LARGE SCALE GENOMIC DNA]</scope>
    <source>
        <strain evidence="3">Wonlab-2016</strain>
    </source>
</reference>